<organism evidence="2 3">
    <name type="scientific">Colletotrichum zoysiae</name>
    <dbReference type="NCBI Taxonomy" id="1216348"/>
    <lineage>
        <taxon>Eukaryota</taxon>
        <taxon>Fungi</taxon>
        <taxon>Dikarya</taxon>
        <taxon>Ascomycota</taxon>
        <taxon>Pezizomycotina</taxon>
        <taxon>Sordariomycetes</taxon>
        <taxon>Hypocreomycetidae</taxon>
        <taxon>Glomerellales</taxon>
        <taxon>Glomerellaceae</taxon>
        <taxon>Colletotrichum</taxon>
        <taxon>Colletotrichum graminicola species complex</taxon>
    </lineage>
</organism>
<protein>
    <submittedName>
        <fullName evidence="2">Uncharacterized protein</fullName>
    </submittedName>
</protein>
<dbReference type="AlphaFoldDB" id="A0AAD9HMV8"/>
<evidence type="ECO:0000256" key="1">
    <source>
        <dbReference type="SAM" id="MobiDB-lite"/>
    </source>
</evidence>
<dbReference type="EMBL" id="MU842836">
    <property type="protein sequence ID" value="KAK2031833.1"/>
    <property type="molecule type" value="Genomic_DNA"/>
</dbReference>
<keyword evidence="3" id="KW-1185">Reference proteome</keyword>
<evidence type="ECO:0000313" key="2">
    <source>
        <dbReference type="EMBL" id="KAK2031833.1"/>
    </source>
</evidence>
<dbReference type="Proteomes" id="UP001232148">
    <property type="component" value="Unassembled WGS sequence"/>
</dbReference>
<proteinExistence type="predicted"/>
<reference evidence="2" key="1">
    <citation type="submission" date="2021-06" db="EMBL/GenBank/DDBJ databases">
        <title>Comparative genomics, transcriptomics and evolutionary studies reveal genomic signatures of adaptation to plant cell wall in hemibiotrophic fungi.</title>
        <authorList>
            <consortium name="DOE Joint Genome Institute"/>
            <person name="Baroncelli R."/>
            <person name="Diaz J.F."/>
            <person name="Benocci T."/>
            <person name="Peng M."/>
            <person name="Battaglia E."/>
            <person name="Haridas S."/>
            <person name="Andreopoulos W."/>
            <person name="Labutti K."/>
            <person name="Pangilinan J."/>
            <person name="Floch G.L."/>
            <person name="Makela M.R."/>
            <person name="Henrissat B."/>
            <person name="Grigoriev I.V."/>
            <person name="Crouch J.A."/>
            <person name="De Vries R.P."/>
            <person name="Sukno S.A."/>
            <person name="Thon M.R."/>
        </authorList>
    </citation>
    <scope>NUCLEOTIDE SEQUENCE</scope>
    <source>
        <strain evidence="2">MAFF235873</strain>
    </source>
</reference>
<accession>A0AAD9HMV8</accession>
<sequence>MSRPMPCYDLGVLPAALSRSLESSIHTPSRAAAFHVPSSRVWCGMSVTGDAGSLGPARARHASQQGMVVRHVLRSPQRKPTTRRRQTCGWTCGVCFGALSLRPRDVLREPGLLVGQAPSNVVQTNRVRETSVRAGGRFWEASRCGLWSSGGRAREATNSHGGACTNPSLGCARSVAPLHKYCHTGRELKRFPCDGTRGGAGTRGLAEAPRKPTRHGTIGTSPERNGEPEAAESRVMFKQAST</sequence>
<comment type="caution">
    <text evidence="2">The sequence shown here is derived from an EMBL/GenBank/DDBJ whole genome shotgun (WGS) entry which is preliminary data.</text>
</comment>
<feature type="region of interest" description="Disordered" evidence="1">
    <location>
        <begin position="195"/>
        <end position="242"/>
    </location>
</feature>
<gene>
    <name evidence="2" type="ORF">LX32DRAFT_245060</name>
</gene>
<name>A0AAD9HMV8_9PEZI</name>
<evidence type="ECO:0000313" key="3">
    <source>
        <dbReference type="Proteomes" id="UP001232148"/>
    </source>
</evidence>